<sequence length="241" mass="28701">MSKASVRHKFAQAFMALVPLSPTKRVTVTDLSKHLGIDRKTFYNYFDNIDQLMIWIYRDYLATMLNDERFARWNKVCPPSASFDPFPDLPFYARNIEDRSLSQAEYFKTMAYHWENHRQYYSIVFSSTCYIDLFDYIVALFLPPFREDVEFFLDGRDMPTVVIDFLAEYHVMGVFGRLRYHYTQTNKFIMQNEIDPFWNYAHIVMRESVDSCYETIERHGLSRFLGMNGSVSRYRGLGRTD</sequence>
<reference evidence="2 3" key="1">
    <citation type="submission" date="2020-10" db="EMBL/GenBank/DDBJ databases">
        <title>Eggerthella sp. nov., isolated from human feces.</title>
        <authorList>
            <person name="Yajun G."/>
        </authorList>
    </citation>
    <scope>NUCLEOTIDE SEQUENCE [LARGE SCALE GENOMIC DNA]</scope>
    <source>
        <strain evidence="2 3">HF-1101</strain>
    </source>
</reference>
<dbReference type="EMBL" id="CP063310">
    <property type="protein sequence ID" value="QOS68491.1"/>
    <property type="molecule type" value="Genomic_DNA"/>
</dbReference>
<keyword evidence="1" id="KW-0238">DNA-binding</keyword>
<dbReference type="SUPFAM" id="SSF46689">
    <property type="entry name" value="Homeodomain-like"/>
    <property type="match status" value="1"/>
</dbReference>
<gene>
    <name evidence="2" type="ORF">GS424_001045</name>
</gene>
<evidence type="ECO:0000313" key="3">
    <source>
        <dbReference type="Proteomes" id="UP000478463"/>
    </source>
</evidence>
<dbReference type="Proteomes" id="UP000478463">
    <property type="component" value="Chromosome"/>
</dbReference>
<dbReference type="KEGG" id="egd:GS424_001045"/>
<name>A0A6L7ISL5_9ACTN</name>
<organism evidence="2 3">
    <name type="scientific">Eggerthella guodeyinii</name>
    <dbReference type="NCBI Taxonomy" id="2690837"/>
    <lineage>
        <taxon>Bacteria</taxon>
        <taxon>Bacillati</taxon>
        <taxon>Actinomycetota</taxon>
        <taxon>Coriobacteriia</taxon>
        <taxon>Eggerthellales</taxon>
        <taxon>Eggerthellaceae</taxon>
        <taxon>Eggerthella</taxon>
    </lineage>
</organism>
<dbReference type="AlphaFoldDB" id="A0A6L7ISL5"/>
<dbReference type="Gene3D" id="1.10.357.10">
    <property type="entry name" value="Tetracycline Repressor, domain 2"/>
    <property type="match status" value="1"/>
</dbReference>
<dbReference type="InterPro" id="IPR009057">
    <property type="entry name" value="Homeodomain-like_sf"/>
</dbReference>
<dbReference type="PROSITE" id="PS50977">
    <property type="entry name" value="HTH_TETR_2"/>
    <property type="match status" value="1"/>
</dbReference>
<evidence type="ECO:0000313" key="2">
    <source>
        <dbReference type="EMBL" id="QOS68491.1"/>
    </source>
</evidence>
<accession>A0A6L7ISL5</accession>
<protein>
    <submittedName>
        <fullName evidence="2">Uncharacterized protein</fullName>
    </submittedName>
</protein>
<evidence type="ECO:0000256" key="1">
    <source>
        <dbReference type="ARBA" id="ARBA00023125"/>
    </source>
</evidence>
<dbReference type="InterPro" id="IPR001647">
    <property type="entry name" value="HTH_TetR"/>
</dbReference>
<proteinExistence type="predicted"/>
<dbReference type="GO" id="GO:0003677">
    <property type="term" value="F:DNA binding"/>
    <property type="evidence" value="ECO:0007669"/>
    <property type="project" value="UniProtKB-UniRule"/>
</dbReference>
<dbReference type="RefSeq" id="WP_160942142.1">
    <property type="nucleotide sequence ID" value="NZ_CP063310.1"/>
</dbReference>